<comment type="caution">
    <text evidence="1">The sequence shown here is derived from an EMBL/GenBank/DDBJ whole genome shotgun (WGS) entry which is preliminary data.</text>
</comment>
<name>A0ACD3STT3_9BURK</name>
<dbReference type="EMBL" id="AKCV02000006">
    <property type="protein sequence ID" value="TMS59556.1"/>
    <property type="molecule type" value="Genomic_DNA"/>
</dbReference>
<keyword evidence="2" id="KW-1185">Reference proteome</keyword>
<evidence type="ECO:0000313" key="1">
    <source>
        <dbReference type="EMBL" id="TMS59556.1"/>
    </source>
</evidence>
<organism evidence="1 2">
    <name type="scientific">Imbroritus primus</name>
    <dbReference type="NCBI Taxonomy" id="3058603"/>
    <lineage>
        <taxon>Bacteria</taxon>
        <taxon>Pseudomonadati</taxon>
        <taxon>Pseudomonadota</taxon>
        <taxon>Betaproteobacteria</taxon>
        <taxon>Burkholderiales</taxon>
        <taxon>Burkholderiaceae</taxon>
        <taxon>Imbroritus</taxon>
    </lineage>
</organism>
<dbReference type="Proteomes" id="UP000004277">
    <property type="component" value="Unassembled WGS sequence"/>
</dbReference>
<accession>A0ACD3STT3</accession>
<protein>
    <submittedName>
        <fullName evidence="1">Alpha/beta hydrolase</fullName>
    </submittedName>
</protein>
<evidence type="ECO:0000313" key="2">
    <source>
        <dbReference type="Proteomes" id="UP000004277"/>
    </source>
</evidence>
<proteinExistence type="predicted"/>
<gene>
    <name evidence="1" type="ORF">MW7_001445</name>
</gene>
<sequence>MGDILHFSHANGFPVATYRKLFAALEGQFEIRAVDRFGHDPRYPVTRGWPHLVDELLAAITEGYREPVWLAGHSLGGFLSLMAALRAPERVKGVVMLDSPIIAGWRARVLRMAQTLGLDERPSPAYRTKTRRTHWDNADAVWQHFKAKPNFARWDDDVLRDYAHHATEPTGRAAERTLRFQRDIEYRIYRTLPTRLGRRVAEGTPFPVAFVAGTRSRELRQCGLAATRRLVGARLRYLEGGHLFPMERPLDTAEAILALIDEMRTYPARAGRPSQGRSTLPLSGR</sequence>
<keyword evidence="1" id="KW-0378">Hydrolase</keyword>
<reference evidence="1" key="1">
    <citation type="submission" date="2019-05" db="EMBL/GenBank/DDBJ databases">
        <title>Revised genome assembly of Burkholderiaceae (previously Ralstonia) sp. PBA.</title>
        <authorList>
            <person name="Gan H.M."/>
        </authorList>
    </citation>
    <scope>NUCLEOTIDE SEQUENCE</scope>
    <source>
        <strain evidence="1">PBA</strain>
    </source>
</reference>